<comment type="caution">
    <text evidence="1">The sequence shown here is derived from an EMBL/GenBank/DDBJ whole genome shotgun (WGS) entry which is preliminary data.</text>
</comment>
<dbReference type="AlphaFoldDB" id="A0A845G6F9"/>
<dbReference type="Proteomes" id="UP000470302">
    <property type="component" value="Unassembled WGS sequence"/>
</dbReference>
<accession>A0A845G6F9</accession>
<evidence type="ECO:0000313" key="1">
    <source>
        <dbReference type="EMBL" id="MYM88288.1"/>
    </source>
</evidence>
<dbReference type="Pfam" id="PF12686">
    <property type="entry name" value="DUF3800"/>
    <property type="match status" value="1"/>
</dbReference>
<dbReference type="RefSeq" id="WP_161097343.1">
    <property type="nucleotide sequence ID" value="NZ_WWCW01000043.1"/>
</dbReference>
<gene>
    <name evidence="1" type="ORF">GTP91_13995</name>
</gene>
<protein>
    <submittedName>
        <fullName evidence="1">DUF3800 domain-containing protein</fullName>
    </submittedName>
</protein>
<sequence>MAADFVAYIDEAGDEGFKFLEGERGSSRWFVLSATIIRKSNDLQIVKVARDVRQLLGKHDKYVLHFRELKHEQRVPYVRLVAGLPVRTVNILVHKPSIRNPENFQQEAHKLYRYCTRLLLERVSWVCRDFAVGGACNTDLVFSNRSAMSYEDLKAYLELLRRQSQAGADINIHWPAINCENVRAVNHDKLAGLQLADAVASSVFFGVNKTQYGEVESRYLEILKPTIYRRDRRADGYGLKMWCSDNAEKQRLTDLVSLG</sequence>
<reference evidence="1 2" key="1">
    <citation type="submission" date="2020-01" db="EMBL/GenBank/DDBJ databases">
        <title>Novel species isolated from a subtropical stream in China.</title>
        <authorList>
            <person name="Lu H."/>
        </authorList>
    </citation>
    <scope>NUCLEOTIDE SEQUENCE [LARGE SCALE GENOMIC DNA]</scope>
    <source>
        <strain evidence="1 2">FT82W</strain>
    </source>
</reference>
<proteinExistence type="predicted"/>
<name>A0A845G6F9_9BURK</name>
<dbReference type="InterPro" id="IPR024524">
    <property type="entry name" value="DUF3800"/>
</dbReference>
<dbReference type="EMBL" id="WWCW01000043">
    <property type="protein sequence ID" value="MYM88288.1"/>
    <property type="molecule type" value="Genomic_DNA"/>
</dbReference>
<organism evidence="1 2">
    <name type="scientific">Duganella vulcania</name>
    <dbReference type="NCBI Taxonomy" id="2692166"/>
    <lineage>
        <taxon>Bacteria</taxon>
        <taxon>Pseudomonadati</taxon>
        <taxon>Pseudomonadota</taxon>
        <taxon>Betaproteobacteria</taxon>
        <taxon>Burkholderiales</taxon>
        <taxon>Oxalobacteraceae</taxon>
        <taxon>Telluria group</taxon>
        <taxon>Duganella</taxon>
    </lineage>
</organism>
<evidence type="ECO:0000313" key="2">
    <source>
        <dbReference type="Proteomes" id="UP000470302"/>
    </source>
</evidence>